<feature type="transmembrane region" description="Helical" evidence="10">
    <location>
        <begin position="279"/>
        <end position="300"/>
    </location>
</feature>
<keyword evidence="8 10" id="KW-0472">Membrane</keyword>
<sequence length="482" mass="53922">MERSLNLHREGVDQCVSSCVSVGQSQSPREYVAPNNPFHKSFCSIDRNLSHEEELFTLENSRLYFMEDEEALDPNINNNIFRPNVCRRYRSLSSSSMGPASNANRARHNNGGKRDTRDSNSIAKFIENGYSIGYLIEDHVLDDDQPLLGVVEFNGEGSDHCHAFQPSKERVNKAKRQLIFSSCLCFCFMLVELLGGYFANSLAIMTDAAHLLSDLASFLISLFALWVGQKYPTKRMSFGYYRAEILGAVASVLIIWVLTGILVYMAVNRVRFQNYEIDTNVMLIVSGCGVAMNIIMGLVLHGSFSSHNHSHGSNSSATGNSQNINVRAAFIHVLGDLVQSIGVLIAAYIIHFKPEYKLADPICTFIFSVLVLFTTLTIMRDAVHVLMEGFPRDMNYAVIKSDLQSIEGVETVHSLHIWSLTVDKNALAVHLAIDPELDPHTVLRTAESLVRRKYGIYHTTIQVEKYDASTMLSCHTCQGPRH</sequence>
<evidence type="ECO:0000256" key="1">
    <source>
        <dbReference type="ARBA" id="ARBA00004141"/>
    </source>
</evidence>
<proteinExistence type="inferred from homology"/>
<evidence type="ECO:0000256" key="5">
    <source>
        <dbReference type="ARBA" id="ARBA00022906"/>
    </source>
</evidence>
<feature type="region of interest" description="Disordered" evidence="9">
    <location>
        <begin position="92"/>
        <end position="118"/>
    </location>
</feature>
<dbReference type="Proteomes" id="UP000694941">
    <property type="component" value="Unplaced"/>
</dbReference>
<dbReference type="InterPro" id="IPR027470">
    <property type="entry name" value="Cation_efflux_CTD"/>
</dbReference>
<dbReference type="Pfam" id="PF16916">
    <property type="entry name" value="ZT_dimer"/>
    <property type="match status" value="1"/>
</dbReference>
<keyword evidence="13" id="KW-1185">Reference proteome</keyword>
<dbReference type="InterPro" id="IPR058533">
    <property type="entry name" value="Cation_efflux_TM"/>
</dbReference>
<dbReference type="NCBIfam" id="TIGR01297">
    <property type="entry name" value="CDF"/>
    <property type="match status" value="1"/>
</dbReference>
<accession>A0ABM1B9W6</accession>
<dbReference type="PANTHER" id="PTHR11562:SF84">
    <property type="entry name" value="LD05335P"/>
    <property type="match status" value="1"/>
</dbReference>
<dbReference type="PANTHER" id="PTHR11562">
    <property type="entry name" value="CATION EFFLUX PROTEIN/ ZINC TRANSPORTER"/>
    <property type="match status" value="1"/>
</dbReference>
<keyword evidence="5" id="KW-0862">Zinc</keyword>
<protein>
    <submittedName>
        <fullName evidence="14">Zinc transporter 2-like</fullName>
    </submittedName>
</protein>
<keyword evidence="5" id="KW-0864">Zinc transport</keyword>
<feature type="transmembrane region" description="Helical" evidence="10">
    <location>
        <begin position="358"/>
        <end position="379"/>
    </location>
</feature>
<comment type="similarity">
    <text evidence="2">Belongs to the cation diffusion facilitator (CDF) transporter (TC 2.A.4) family. SLC30A subfamily.</text>
</comment>
<evidence type="ECO:0000256" key="8">
    <source>
        <dbReference type="ARBA" id="ARBA00023136"/>
    </source>
</evidence>
<keyword evidence="4 10" id="KW-0812">Transmembrane</keyword>
<dbReference type="InterPro" id="IPR027469">
    <property type="entry name" value="Cation_efflux_TMD_sf"/>
</dbReference>
<keyword evidence="7" id="KW-0406">Ion transport</keyword>
<name>A0ABM1B9W6_LIMPO</name>
<comment type="subcellular location">
    <subcellularLocation>
        <location evidence="1">Membrane</location>
        <topology evidence="1">Multi-pass membrane protein</topology>
    </subcellularLocation>
</comment>
<feature type="compositionally biased region" description="Polar residues" evidence="9">
    <location>
        <begin position="92"/>
        <end position="104"/>
    </location>
</feature>
<evidence type="ECO:0000259" key="12">
    <source>
        <dbReference type="Pfam" id="PF16916"/>
    </source>
</evidence>
<dbReference type="Gene3D" id="1.20.1510.10">
    <property type="entry name" value="Cation efflux protein transmembrane domain"/>
    <property type="match status" value="1"/>
</dbReference>
<dbReference type="InterPro" id="IPR050681">
    <property type="entry name" value="CDF/SLC30A"/>
</dbReference>
<evidence type="ECO:0000256" key="10">
    <source>
        <dbReference type="SAM" id="Phobius"/>
    </source>
</evidence>
<evidence type="ECO:0000256" key="7">
    <source>
        <dbReference type="ARBA" id="ARBA00023065"/>
    </source>
</evidence>
<feature type="transmembrane region" description="Helical" evidence="10">
    <location>
        <begin position="329"/>
        <end position="352"/>
    </location>
</feature>
<dbReference type="InterPro" id="IPR036837">
    <property type="entry name" value="Cation_efflux_CTD_sf"/>
</dbReference>
<feature type="transmembrane region" description="Helical" evidence="10">
    <location>
        <begin position="240"/>
        <end position="267"/>
    </location>
</feature>
<dbReference type="SUPFAM" id="SSF160240">
    <property type="entry name" value="Cation efflux protein cytoplasmic domain-like"/>
    <property type="match status" value="1"/>
</dbReference>
<dbReference type="InterPro" id="IPR002524">
    <property type="entry name" value="Cation_efflux"/>
</dbReference>
<dbReference type="SUPFAM" id="SSF161111">
    <property type="entry name" value="Cation efflux protein transmembrane domain-like"/>
    <property type="match status" value="1"/>
</dbReference>
<gene>
    <name evidence="14" type="primary">LOC106462382</name>
</gene>
<evidence type="ECO:0000313" key="14">
    <source>
        <dbReference type="RefSeq" id="XP_013777764.2"/>
    </source>
</evidence>
<evidence type="ECO:0000256" key="6">
    <source>
        <dbReference type="ARBA" id="ARBA00022989"/>
    </source>
</evidence>
<feature type="domain" description="Cation efflux protein cytoplasmic" evidence="12">
    <location>
        <begin position="391"/>
        <end position="466"/>
    </location>
</feature>
<feature type="transmembrane region" description="Helical" evidence="10">
    <location>
        <begin position="211"/>
        <end position="228"/>
    </location>
</feature>
<evidence type="ECO:0000313" key="13">
    <source>
        <dbReference type="Proteomes" id="UP000694941"/>
    </source>
</evidence>
<evidence type="ECO:0000256" key="2">
    <source>
        <dbReference type="ARBA" id="ARBA00008873"/>
    </source>
</evidence>
<reference evidence="14" key="1">
    <citation type="submission" date="2025-08" db="UniProtKB">
        <authorList>
            <consortium name="RefSeq"/>
        </authorList>
    </citation>
    <scope>IDENTIFICATION</scope>
    <source>
        <tissue evidence="14">Muscle</tissue>
    </source>
</reference>
<dbReference type="GeneID" id="106462382"/>
<feature type="domain" description="Cation efflux protein transmembrane" evidence="11">
    <location>
        <begin position="178"/>
        <end position="387"/>
    </location>
</feature>
<organism evidence="13 14">
    <name type="scientific">Limulus polyphemus</name>
    <name type="common">Atlantic horseshoe crab</name>
    <dbReference type="NCBI Taxonomy" id="6850"/>
    <lineage>
        <taxon>Eukaryota</taxon>
        <taxon>Metazoa</taxon>
        <taxon>Ecdysozoa</taxon>
        <taxon>Arthropoda</taxon>
        <taxon>Chelicerata</taxon>
        <taxon>Merostomata</taxon>
        <taxon>Xiphosura</taxon>
        <taxon>Limulidae</taxon>
        <taxon>Limulus</taxon>
    </lineage>
</organism>
<evidence type="ECO:0000256" key="4">
    <source>
        <dbReference type="ARBA" id="ARBA00022692"/>
    </source>
</evidence>
<dbReference type="RefSeq" id="XP_013777764.2">
    <property type="nucleotide sequence ID" value="XM_013922310.2"/>
</dbReference>
<evidence type="ECO:0000256" key="3">
    <source>
        <dbReference type="ARBA" id="ARBA00022448"/>
    </source>
</evidence>
<evidence type="ECO:0000259" key="11">
    <source>
        <dbReference type="Pfam" id="PF01545"/>
    </source>
</evidence>
<keyword evidence="3" id="KW-0813">Transport</keyword>
<keyword evidence="6 10" id="KW-1133">Transmembrane helix</keyword>
<evidence type="ECO:0000256" key="9">
    <source>
        <dbReference type="SAM" id="MobiDB-lite"/>
    </source>
</evidence>
<feature type="transmembrane region" description="Helical" evidence="10">
    <location>
        <begin position="178"/>
        <end position="199"/>
    </location>
</feature>
<dbReference type="Pfam" id="PF01545">
    <property type="entry name" value="Cation_efflux"/>
    <property type="match status" value="1"/>
</dbReference>